<protein>
    <submittedName>
        <fullName evidence="2">Uncharacterized protein</fullName>
    </submittedName>
</protein>
<proteinExistence type="predicted"/>
<reference evidence="2 3" key="1">
    <citation type="submission" date="2018-06" db="EMBL/GenBank/DDBJ databases">
        <authorList>
            <consortium name="Pathogen Informatics"/>
            <person name="Doyle S."/>
        </authorList>
    </citation>
    <scope>NUCLEOTIDE SEQUENCE [LARGE SCALE GENOMIC DNA]</scope>
    <source>
        <strain evidence="2 3">NCTC11862</strain>
    </source>
</reference>
<dbReference type="EMBL" id="UFXQ01000001">
    <property type="protein sequence ID" value="STC69329.1"/>
    <property type="molecule type" value="Genomic_DNA"/>
</dbReference>
<evidence type="ECO:0000313" key="2">
    <source>
        <dbReference type="EMBL" id="STC69329.1"/>
    </source>
</evidence>
<evidence type="ECO:0000313" key="3">
    <source>
        <dbReference type="Proteomes" id="UP000254467"/>
    </source>
</evidence>
<dbReference type="STRING" id="35756.GCA_001044155_01172"/>
<sequence>MAVEANAYNSAWYSAVASLVPEDLARAAQSLSETSGMTQQMIVTYLTAGESIDNAADYDPAALSEVHGYIADTCNYSFNGTRLGVDDVLGRNSTSTAQPPAEATPETTPTQQAFGKSGISTPPTDHDALCALVHDYYLSSIDDLLALWAREDYSLTEEMIHGAEYDAKWYPQFRPYVPDELTPAIDYVLENADAFLGHLRTNGFDVSKPQPHFMSPFIENQSIVSTYLGEQCVPDYEDTMAGNQAP</sequence>
<feature type="region of interest" description="Disordered" evidence="1">
    <location>
        <begin position="90"/>
        <end position="120"/>
    </location>
</feature>
<accession>A0A376CMK4</accession>
<feature type="compositionally biased region" description="Low complexity" evidence="1">
    <location>
        <begin position="93"/>
        <end position="113"/>
    </location>
</feature>
<keyword evidence="3" id="KW-1185">Reference proteome</keyword>
<name>A0A376CMK4_9CORY</name>
<dbReference type="AlphaFoldDB" id="A0A376CMK4"/>
<evidence type="ECO:0000256" key="1">
    <source>
        <dbReference type="SAM" id="MobiDB-lite"/>
    </source>
</evidence>
<organism evidence="2 3">
    <name type="scientific">Corynebacterium pilosum</name>
    <dbReference type="NCBI Taxonomy" id="35756"/>
    <lineage>
        <taxon>Bacteria</taxon>
        <taxon>Bacillati</taxon>
        <taxon>Actinomycetota</taxon>
        <taxon>Actinomycetes</taxon>
        <taxon>Mycobacteriales</taxon>
        <taxon>Corynebacteriaceae</taxon>
        <taxon>Corynebacterium</taxon>
    </lineage>
</organism>
<dbReference type="Proteomes" id="UP000254467">
    <property type="component" value="Unassembled WGS sequence"/>
</dbReference>
<gene>
    <name evidence="2" type="ORF">NCTC11862_01114</name>
</gene>